<name>A0A6U4X041_NEODS</name>
<proteinExistence type="predicted"/>
<organism evidence="2">
    <name type="scientific">Neobodo designis</name>
    <name type="common">Flagellated protozoan</name>
    <name type="synonym">Bodo designis</name>
    <dbReference type="NCBI Taxonomy" id="312471"/>
    <lineage>
        <taxon>Eukaryota</taxon>
        <taxon>Discoba</taxon>
        <taxon>Euglenozoa</taxon>
        <taxon>Kinetoplastea</taxon>
        <taxon>Metakinetoplastina</taxon>
        <taxon>Neobodonida</taxon>
        <taxon>Neobodo</taxon>
    </lineage>
</organism>
<accession>A0A6U4X041</accession>
<evidence type="ECO:0000313" key="2">
    <source>
        <dbReference type="EMBL" id="CAD9147297.1"/>
    </source>
</evidence>
<dbReference type="EMBL" id="HBGF01046211">
    <property type="protein sequence ID" value="CAD9147297.1"/>
    <property type="molecule type" value="Transcribed_RNA"/>
</dbReference>
<dbReference type="AlphaFoldDB" id="A0A6U4X041"/>
<sequence length="260" mass="28039">MLRQEELSPRGRTVALTRKAHALAVAGRVDDALEILAVLRKTAKDEKQRIAANLTEGPIPVATGDMERGLHLWQLAAEAIAADPENCTFDARGPTTSWYLNGAEIAATCALEGACDSARVSEIVHKGRPFADDDRGYCVRAVSILDRCGRHAEAATMAREVLQESQPAFVAALDAPSVLLCENIHTPADAVPACILLLDALRTNAGFLDAPPGYAIVAAAITATIVLRTDARDEMARRVDRALDELWFSRVFDRRSTAVV</sequence>
<gene>
    <name evidence="1" type="ORF">NDES1114_LOCUS30907</name>
    <name evidence="2" type="ORF">NDES1114_LOCUS30908</name>
</gene>
<protein>
    <submittedName>
        <fullName evidence="2">Uncharacterized protein</fullName>
    </submittedName>
</protein>
<dbReference type="EMBL" id="HBGF01046210">
    <property type="protein sequence ID" value="CAD9147296.1"/>
    <property type="molecule type" value="Transcribed_RNA"/>
</dbReference>
<evidence type="ECO:0000313" key="1">
    <source>
        <dbReference type="EMBL" id="CAD9147296.1"/>
    </source>
</evidence>
<reference evidence="2" key="1">
    <citation type="submission" date="2021-01" db="EMBL/GenBank/DDBJ databases">
        <authorList>
            <person name="Corre E."/>
            <person name="Pelletier E."/>
            <person name="Niang G."/>
            <person name="Scheremetjew M."/>
            <person name="Finn R."/>
            <person name="Kale V."/>
            <person name="Holt S."/>
            <person name="Cochrane G."/>
            <person name="Meng A."/>
            <person name="Brown T."/>
            <person name="Cohen L."/>
        </authorList>
    </citation>
    <scope>NUCLEOTIDE SEQUENCE</scope>
    <source>
        <strain evidence="2">CCAP 1951/1</strain>
    </source>
</reference>